<reference evidence="1 2" key="1">
    <citation type="journal article" date="2024" name="G3 (Bethesda)">
        <title>Genome assembly of Hibiscus sabdariffa L. provides insights into metabolisms of medicinal natural products.</title>
        <authorList>
            <person name="Kim T."/>
        </authorList>
    </citation>
    <scope>NUCLEOTIDE SEQUENCE [LARGE SCALE GENOMIC DNA]</scope>
    <source>
        <strain evidence="1">TK-2024</strain>
        <tissue evidence="1">Old leaves</tissue>
    </source>
</reference>
<gene>
    <name evidence="1" type="ORF">V6N11_056938</name>
</gene>
<dbReference type="EMBL" id="JBBPBN010000009">
    <property type="protein sequence ID" value="KAK9032680.1"/>
    <property type="molecule type" value="Genomic_DNA"/>
</dbReference>
<name>A0ABR2T5A4_9ROSI</name>
<keyword evidence="2" id="KW-1185">Reference proteome</keyword>
<organism evidence="1 2">
    <name type="scientific">Hibiscus sabdariffa</name>
    <name type="common">roselle</name>
    <dbReference type="NCBI Taxonomy" id="183260"/>
    <lineage>
        <taxon>Eukaryota</taxon>
        <taxon>Viridiplantae</taxon>
        <taxon>Streptophyta</taxon>
        <taxon>Embryophyta</taxon>
        <taxon>Tracheophyta</taxon>
        <taxon>Spermatophyta</taxon>
        <taxon>Magnoliopsida</taxon>
        <taxon>eudicotyledons</taxon>
        <taxon>Gunneridae</taxon>
        <taxon>Pentapetalae</taxon>
        <taxon>rosids</taxon>
        <taxon>malvids</taxon>
        <taxon>Malvales</taxon>
        <taxon>Malvaceae</taxon>
        <taxon>Malvoideae</taxon>
        <taxon>Hibiscus</taxon>
    </lineage>
</organism>
<evidence type="ECO:0000313" key="1">
    <source>
        <dbReference type="EMBL" id="KAK9032680.1"/>
    </source>
</evidence>
<comment type="caution">
    <text evidence="1">The sequence shown here is derived from an EMBL/GenBank/DDBJ whole genome shotgun (WGS) entry which is preliminary data.</text>
</comment>
<accession>A0ABR2T5A4</accession>
<proteinExistence type="predicted"/>
<sequence>MTNAERFRRHLAPSALCSICYHDVEDLDHIFRPSLQARNLWDRCTAIFDSENTHTKDILARGVRLFEECNHAFACTSGQGSLVIMPQAWSKPPPGWIKANVDASASLADGKAAIGIADRLAALGRSSSSIGLSLPSPTTDLALLIEEEKDRSTGAPEIPWAVHAAANVAYFSLHSDLGG</sequence>
<dbReference type="Proteomes" id="UP001396334">
    <property type="component" value="Unassembled WGS sequence"/>
</dbReference>
<evidence type="ECO:0000313" key="2">
    <source>
        <dbReference type="Proteomes" id="UP001396334"/>
    </source>
</evidence>
<protein>
    <submittedName>
        <fullName evidence="1">Uncharacterized protein</fullName>
    </submittedName>
</protein>